<keyword evidence="7" id="KW-1185">Reference proteome</keyword>
<evidence type="ECO:0000256" key="1">
    <source>
        <dbReference type="ARBA" id="ARBA00004141"/>
    </source>
</evidence>
<dbReference type="Gene3D" id="1.10.1450.10">
    <property type="entry name" value="Tetraspanin"/>
    <property type="match status" value="1"/>
</dbReference>
<dbReference type="CDD" id="cd03127">
    <property type="entry name" value="tetraspanin_LEL"/>
    <property type="match status" value="1"/>
</dbReference>
<comment type="subcellular location">
    <subcellularLocation>
        <location evidence="1">Membrane</location>
        <topology evidence="1">Multi-pass membrane protein</topology>
    </subcellularLocation>
</comment>
<dbReference type="GO" id="GO:0016020">
    <property type="term" value="C:membrane"/>
    <property type="evidence" value="ECO:0007669"/>
    <property type="project" value="UniProtKB-SubCell"/>
</dbReference>
<evidence type="ECO:0000256" key="3">
    <source>
        <dbReference type="ARBA" id="ARBA00022989"/>
    </source>
</evidence>
<feature type="transmembrane region" description="Helical" evidence="5">
    <location>
        <begin position="21"/>
        <end position="48"/>
    </location>
</feature>
<name>A0A5E4QFZ4_9NEOP</name>
<dbReference type="SUPFAM" id="SSF48652">
    <property type="entry name" value="Tetraspanin"/>
    <property type="match status" value="1"/>
</dbReference>
<evidence type="ECO:0000313" key="7">
    <source>
        <dbReference type="Proteomes" id="UP000324832"/>
    </source>
</evidence>
<evidence type="ECO:0008006" key="8">
    <source>
        <dbReference type="Google" id="ProtNLM"/>
    </source>
</evidence>
<dbReference type="InterPro" id="IPR008952">
    <property type="entry name" value="Tetraspanin_EC2_sf"/>
</dbReference>
<evidence type="ECO:0000313" key="6">
    <source>
        <dbReference type="EMBL" id="VVC96205.1"/>
    </source>
</evidence>
<evidence type="ECO:0000256" key="5">
    <source>
        <dbReference type="SAM" id="Phobius"/>
    </source>
</evidence>
<keyword evidence="2 5" id="KW-0812">Transmembrane</keyword>
<protein>
    <recommendedName>
        <fullName evidence="8">Tetraspanin</fullName>
    </recommendedName>
</protein>
<organism evidence="6 7">
    <name type="scientific">Leptidea sinapis</name>
    <dbReference type="NCBI Taxonomy" id="189913"/>
    <lineage>
        <taxon>Eukaryota</taxon>
        <taxon>Metazoa</taxon>
        <taxon>Ecdysozoa</taxon>
        <taxon>Arthropoda</taxon>
        <taxon>Hexapoda</taxon>
        <taxon>Insecta</taxon>
        <taxon>Pterygota</taxon>
        <taxon>Neoptera</taxon>
        <taxon>Endopterygota</taxon>
        <taxon>Lepidoptera</taxon>
        <taxon>Glossata</taxon>
        <taxon>Ditrysia</taxon>
        <taxon>Papilionoidea</taxon>
        <taxon>Pieridae</taxon>
        <taxon>Dismorphiinae</taxon>
        <taxon>Leptidea</taxon>
    </lineage>
</organism>
<feature type="transmembrane region" description="Helical" evidence="5">
    <location>
        <begin position="54"/>
        <end position="82"/>
    </location>
</feature>
<evidence type="ECO:0000256" key="4">
    <source>
        <dbReference type="ARBA" id="ARBA00023136"/>
    </source>
</evidence>
<keyword evidence="4 5" id="KW-0472">Membrane</keyword>
<accession>A0A5E4QFZ4</accession>
<evidence type="ECO:0000256" key="2">
    <source>
        <dbReference type="ARBA" id="ARBA00022692"/>
    </source>
</evidence>
<keyword evidence="3 5" id="KW-1133">Transmembrane helix</keyword>
<dbReference type="Proteomes" id="UP000324832">
    <property type="component" value="Unassembled WGS sequence"/>
</dbReference>
<dbReference type="AlphaFoldDB" id="A0A5E4QFZ4"/>
<sequence>MAVCVINMRDKKSKPEKQLMLSYGVLSFLLTLTFGLLVAALLGCIGALRENIKILYVHACFLIFIVSVEMIVGIGGAVLSAWMGGSNDFRVQFYKNSTNQCCGVDGPQDYAILEREIPVSCCARAHPLRDGRARRHLHSACLAEKTYYTNGCEEVMRQKKAFKGTVFISTGIIFSLLEGGR</sequence>
<dbReference type="Pfam" id="PF00335">
    <property type="entry name" value="Tetraspanin"/>
    <property type="match status" value="1"/>
</dbReference>
<gene>
    <name evidence="6" type="ORF">LSINAPIS_LOCUS7750</name>
</gene>
<dbReference type="InterPro" id="IPR018499">
    <property type="entry name" value="Tetraspanin/Peripherin"/>
</dbReference>
<reference evidence="6 7" key="1">
    <citation type="submission" date="2017-07" db="EMBL/GenBank/DDBJ databases">
        <authorList>
            <person name="Talla V."/>
            <person name="Backstrom N."/>
        </authorList>
    </citation>
    <scope>NUCLEOTIDE SEQUENCE [LARGE SCALE GENOMIC DNA]</scope>
</reference>
<proteinExistence type="predicted"/>
<dbReference type="EMBL" id="FZQP02002604">
    <property type="protein sequence ID" value="VVC96205.1"/>
    <property type="molecule type" value="Genomic_DNA"/>
</dbReference>